<dbReference type="Proteomes" id="UP000663671">
    <property type="component" value="Chromosome 1"/>
</dbReference>
<dbReference type="VEuPathDB" id="FungiDB:I7I51_02060"/>
<evidence type="ECO:0000313" key="2">
    <source>
        <dbReference type="Proteomes" id="UP000663671"/>
    </source>
</evidence>
<reference evidence="1" key="1">
    <citation type="submission" date="2021-01" db="EMBL/GenBank/DDBJ databases">
        <title>Chromosome-level genome assembly of a human fungal pathogen reveals clustering of transcriptionally co-regulated genes.</title>
        <authorList>
            <person name="Voorhies M."/>
            <person name="Cohen S."/>
            <person name="Shea T.P."/>
            <person name="Petrus S."/>
            <person name="Munoz J.F."/>
            <person name="Poplawski S."/>
            <person name="Goldman W.E."/>
            <person name="Michael T."/>
            <person name="Cuomo C.A."/>
            <person name="Sil A."/>
            <person name="Beyhan S."/>
        </authorList>
    </citation>
    <scope>NUCLEOTIDE SEQUENCE</scope>
    <source>
        <strain evidence="1">WU24</strain>
    </source>
</reference>
<name>A0A8A1MK90_AJECA</name>
<protein>
    <submittedName>
        <fullName evidence="1">Uncharacterized protein</fullName>
    </submittedName>
</protein>
<sequence length="306" mass="32812">MYCLCSTKERLSKSQAQTFAAITARCDWAHFNEYRLWCLWVATVIQICHSCVTRHGKAIPGKEDGNSAYGGAATIYREQVSASQCQFTQFTQSPSLQSPAANPPDSKRTIGSSLAVLVTLGRSDLPVFLPLSPTVSACASISSTSVVLKVLPYVIATAATAATAPRTIRYSSTFPGGDVYSDKPPSYSLLLRQILLCPLFPTFHSPLGSGSDIRIEASILLISLSSPLACQLAPLGSFDLASSTWSDLAVPATLICPRNYPVPVTSLGHRLRSDLRRGKTLADIPIPIPRLSQARPSTFVPGPIIC</sequence>
<accession>A0A8A1MK90</accession>
<dbReference type="OrthoDB" id="10513969at2759"/>
<dbReference type="AlphaFoldDB" id="A0A8A1MK90"/>
<evidence type="ECO:0000313" key="1">
    <source>
        <dbReference type="EMBL" id="QSS64982.1"/>
    </source>
</evidence>
<gene>
    <name evidence="1" type="ORF">I7I51_02060</name>
</gene>
<proteinExistence type="predicted"/>
<dbReference type="EMBL" id="CP069114">
    <property type="protein sequence ID" value="QSS64982.1"/>
    <property type="molecule type" value="Genomic_DNA"/>
</dbReference>
<organism evidence="1 2">
    <name type="scientific">Ajellomyces capsulatus</name>
    <name type="common">Darling's disease fungus</name>
    <name type="synonym">Histoplasma capsulatum</name>
    <dbReference type="NCBI Taxonomy" id="5037"/>
    <lineage>
        <taxon>Eukaryota</taxon>
        <taxon>Fungi</taxon>
        <taxon>Dikarya</taxon>
        <taxon>Ascomycota</taxon>
        <taxon>Pezizomycotina</taxon>
        <taxon>Eurotiomycetes</taxon>
        <taxon>Eurotiomycetidae</taxon>
        <taxon>Onygenales</taxon>
        <taxon>Ajellomycetaceae</taxon>
        <taxon>Histoplasma</taxon>
    </lineage>
</organism>